<gene>
    <name evidence="1" type="ORF">IPL58_15910</name>
</gene>
<protein>
    <submittedName>
        <fullName evidence="1">DUF2789 domain-containing protein</fullName>
    </submittedName>
</protein>
<dbReference type="Pfam" id="PF10982">
    <property type="entry name" value="DUF2789"/>
    <property type="match status" value="1"/>
</dbReference>
<evidence type="ECO:0000313" key="2">
    <source>
        <dbReference type="Proteomes" id="UP000886689"/>
    </source>
</evidence>
<dbReference type="Proteomes" id="UP000886689">
    <property type="component" value="Unassembled WGS sequence"/>
</dbReference>
<reference evidence="1" key="1">
    <citation type="submission" date="2020-10" db="EMBL/GenBank/DDBJ databases">
        <title>Connecting structure to function with the recovery of over 1000 high-quality activated sludge metagenome-assembled genomes encoding full-length rRNA genes using long-read sequencing.</title>
        <authorList>
            <person name="Singleton C.M."/>
            <person name="Petriglieri F."/>
            <person name="Kristensen J.M."/>
            <person name="Kirkegaard R.H."/>
            <person name="Michaelsen T.Y."/>
            <person name="Andersen M.H."/>
            <person name="Karst S.M."/>
            <person name="Dueholm M.S."/>
            <person name="Nielsen P.H."/>
            <person name="Albertsen M."/>
        </authorList>
    </citation>
    <scope>NUCLEOTIDE SEQUENCE</scope>
    <source>
        <strain evidence="1">Hirt_18-Q3-R61-65_BATAC.395</strain>
    </source>
</reference>
<comment type="caution">
    <text evidence="1">The sequence shown here is derived from an EMBL/GenBank/DDBJ whole genome shotgun (WGS) entry which is preliminary data.</text>
</comment>
<dbReference type="InterPro" id="IPR038086">
    <property type="entry name" value="DUF2789_sf"/>
</dbReference>
<sequence>MENPIHRLGDLFRQLGLSDEPADIEAFLTKHRPQPGHLTLAELPIWTPSQAAFLREEIAKDGDWAELVDIFSVLLGR</sequence>
<dbReference type="InterPro" id="IPR021250">
    <property type="entry name" value="DUF2789"/>
</dbReference>
<accession>A0A9D7K4L0</accession>
<dbReference type="EMBL" id="JADJUC010000030">
    <property type="protein sequence ID" value="MBK8525383.1"/>
    <property type="molecule type" value="Genomic_DNA"/>
</dbReference>
<evidence type="ECO:0000313" key="1">
    <source>
        <dbReference type="EMBL" id="MBK8525383.1"/>
    </source>
</evidence>
<dbReference type="AlphaFoldDB" id="A0A9D7K4L0"/>
<dbReference type="Gene3D" id="1.10.10.1130">
    <property type="entry name" value="Uncharacterised protein PF10982, DUF2789"/>
    <property type="match status" value="1"/>
</dbReference>
<organism evidence="1 2">
    <name type="scientific">Candidatus Proximibacter danicus</name>
    <dbReference type="NCBI Taxonomy" id="2954365"/>
    <lineage>
        <taxon>Bacteria</taxon>
        <taxon>Pseudomonadati</taxon>
        <taxon>Pseudomonadota</taxon>
        <taxon>Betaproteobacteria</taxon>
        <taxon>Candidatus Proximibacter</taxon>
    </lineage>
</organism>
<name>A0A9D7K4L0_9PROT</name>
<proteinExistence type="predicted"/>